<evidence type="ECO:0000259" key="4">
    <source>
        <dbReference type="Pfam" id="PF12484"/>
    </source>
</evidence>
<reference evidence="6 7" key="1">
    <citation type="submission" date="2016-12" db="EMBL/GenBank/DDBJ databases">
        <title>The new phylogeny of genus Mycobacterium.</title>
        <authorList>
            <person name="Tortoli E."/>
            <person name="Trovato A."/>
            <person name="Cirillo D.M."/>
        </authorList>
    </citation>
    <scope>NUCLEOTIDE SEQUENCE [LARGE SCALE GENOMIC DNA]</scope>
    <source>
        <strain evidence="6 7">DSM 44624</strain>
    </source>
</reference>
<reference evidence="5 8" key="2">
    <citation type="journal article" date="2019" name="Emerg. Microbes Infect.">
        <title>Comprehensive subspecies identification of 175 nontuberculous mycobacteria species based on 7547 genomic profiles.</title>
        <authorList>
            <person name="Matsumoto Y."/>
            <person name="Kinjo T."/>
            <person name="Motooka D."/>
            <person name="Nabeya D."/>
            <person name="Jung N."/>
            <person name="Uechi K."/>
            <person name="Horii T."/>
            <person name="Iida T."/>
            <person name="Fujita J."/>
            <person name="Nakamura S."/>
        </authorList>
    </citation>
    <scope>NUCLEOTIDE SEQUENCE [LARGE SCALE GENOMIC DNA]</scope>
    <source>
        <strain evidence="5 8">JCM 12687</strain>
    </source>
</reference>
<protein>
    <submittedName>
        <fullName evidence="5">PPE family protein</fullName>
    </submittedName>
</protein>
<dbReference type="AlphaFoldDB" id="A0A7I7WBM1"/>
<proteinExistence type="inferred from homology"/>
<evidence type="ECO:0000313" key="7">
    <source>
        <dbReference type="Proteomes" id="UP000192441"/>
    </source>
</evidence>
<dbReference type="GO" id="GO:0052572">
    <property type="term" value="P:response to host immune response"/>
    <property type="evidence" value="ECO:0007669"/>
    <property type="project" value="TreeGrafter"/>
</dbReference>
<feature type="region of interest" description="Disordered" evidence="2">
    <location>
        <begin position="339"/>
        <end position="359"/>
    </location>
</feature>
<sequence>MDFGMLPPEINSARMYSGPGPASLLAAAAAWNELAAELSSAAVSYSSVISGLAGGWKGPSSASMAAAAAPYVGWLQTTAAQAEQTAAQANAAASAYETAFAMTVPPPLIAANRAQLMALIATNVLGQNAPAIAATEAQYGEMWAQDAAAMYGYAGSAAAASTLTSFTQPPMTTSPAALPGQGGGVAQAASSSTTSPVSVVNSLNTLAMPLRNAAYLTSIPITTTNALSSLVKNLGTTSAAAASTVKSAGSALASGFASGAGVLGSAPALGGGAAVSAGIGKAVALGPLSVPQAWAAVPSAAGHSIAAFPGSGVSAAPAGGTTGVPPMMPIANMAARTTGGATPQYDMRPTVIPRSPSAG</sequence>
<dbReference type="Gene3D" id="1.20.1260.20">
    <property type="entry name" value="PPE superfamily"/>
    <property type="match status" value="1"/>
</dbReference>
<dbReference type="FunFam" id="1.20.1260.20:FF:000001">
    <property type="entry name" value="PPE family protein PPE41"/>
    <property type="match status" value="1"/>
</dbReference>
<dbReference type="PANTHER" id="PTHR46766">
    <property type="entry name" value="GLUTAMINE-RICH PROTEIN 2"/>
    <property type="match status" value="1"/>
</dbReference>
<organism evidence="6 7">
    <name type="scientific">Mycobacterium branderi</name>
    <dbReference type="NCBI Taxonomy" id="43348"/>
    <lineage>
        <taxon>Bacteria</taxon>
        <taxon>Bacillati</taxon>
        <taxon>Actinomycetota</taxon>
        <taxon>Actinomycetes</taxon>
        <taxon>Mycobacteriales</taxon>
        <taxon>Mycobacteriaceae</taxon>
        <taxon>Mycobacterium</taxon>
    </lineage>
</organism>
<feature type="domain" description="PPE" evidence="3">
    <location>
        <begin position="2"/>
        <end position="164"/>
    </location>
</feature>
<dbReference type="Proteomes" id="UP000192441">
    <property type="component" value="Unassembled WGS sequence"/>
</dbReference>
<evidence type="ECO:0000256" key="1">
    <source>
        <dbReference type="ARBA" id="ARBA00010652"/>
    </source>
</evidence>
<dbReference type="InterPro" id="IPR000030">
    <property type="entry name" value="PPE_dom"/>
</dbReference>
<evidence type="ECO:0000313" key="8">
    <source>
        <dbReference type="Proteomes" id="UP000467379"/>
    </source>
</evidence>
<feature type="domain" description="PPE family C-terminal" evidence="4">
    <location>
        <begin position="276"/>
        <end position="354"/>
    </location>
</feature>
<dbReference type="EMBL" id="AP022606">
    <property type="protein sequence ID" value="BBZ14490.1"/>
    <property type="molecule type" value="Genomic_DNA"/>
</dbReference>
<evidence type="ECO:0000256" key="2">
    <source>
        <dbReference type="SAM" id="MobiDB-lite"/>
    </source>
</evidence>
<dbReference type="InterPro" id="IPR038332">
    <property type="entry name" value="PPE_sf"/>
</dbReference>
<dbReference type="Proteomes" id="UP000467379">
    <property type="component" value="Chromosome"/>
</dbReference>
<dbReference type="Pfam" id="PF12484">
    <property type="entry name" value="PPE-SVP"/>
    <property type="match status" value="1"/>
</dbReference>
<gene>
    <name evidence="5" type="primary">PPE31_9</name>
    <name evidence="6" type="ORF">BST20_00215</name>
    <name evidence="5" type="ORF">MBRA_46850</name>
</gene>
<keyword evidence="8" id="KW-1185">Reference proteome</keyword>
<dbReference type="OrthoDB" id="4730605at2"/>
<evidence type="ECO:0000313" key="5">
    <source>
        <dbReference type="EMBL" id="BBZ14490.1"/>
    </source>
</evidence>
<dbReference type="RefSeq" id="WP_083129420.1">
    <property type="nucleotide sequence ID" value="NZ_AP022606.1"/>
</dbReference>
<dbReference type="Pfam" id="PF00823">
    <property type="entry name" value="PPE"/>
    <property type="match status" value="1"/>
</dbReference>
<name>A0A7I7WBM1_9MYCO</name>
<dbReference type="SUPFAM" id="SSF140459">
    <property type="entry name" value="PE/PPE dimer-like"/>
    <property type="match status" value="1"/>
</dbReference>
<dbReference type="PANTHER" id="PTHR46766:SF1">
    <property type="entry name" value="GLUTAMINE-RICH PROTEIN 2"/>
    <property type="match status" value="1"/>
</dbReference>
<accession>A0A7I7WBM1</accession>
<feature type="region of interest" description="Disordered" evidence="2">
    <location>
        <begin position="170"/>
        <end position="189"/>
    </location>
</feature>
<dbReference type="EMBL" id="MVHM01000001">
    <property type="protein sequence ID" value="ORA40639.1"/>
    <property type="molecule type" value="Genomic_DNA"/>
</dbReference>
<reference evidence="5" key="3">
    <citation type="submission" date="2020-02" db="EMBL/GenBank/DDBJ databases">
        <authorList>
            <person name="Matsumoto Y."/>
            <person name="Motooka D."/>
            <person name="Nakamura S."/>
        </authorList>
    </citation>
    <scope>NUCLEOTIDE SEQUENCE</scope>
    <source>
        <strain evidence="5">JCM 12687</strain>
    </source>
</reference>
<evidence type="ECO:0000313" key="6">
    <source>
        <dbReference type="EMBL" id="ORA40639.1"/>
    </source>
</evidence>
<dbReference type="InterPro" id="IPR022171">
    <property type="entry name" value="PPE_C"/>
</dbReference>
<evidence type="ECO:0000259" key="3">
    <source>
        <dbReference type="Pfam" id="PF00823"/>
    </source>
</evidence>
<comment type="similarity">
    <text evidence="1">Belongs to the mycobacterial PPE family.</text>
</comment>